<evidence type="ECO:0000313" key="1">
    <source>
        <dbReference type="EMBL" id="QFS48629.1"/>
    </source>
</evidence>
<accession>A0A5P8W9I7</accession>
<dbReference type="GO" id="GO:0016301">
    <property type="term" value="F:kinase activity"/>
    <property type="evidence" value="ECO:0007669"/>
    <property type="project" value="UniProtKB-KW"/>
</dbReference>
<keyword evidence="1" id="KW-0418">Kinase</keyword>
<reference evidence="1 2" key="1">
    <citation type="submission" date="2019-10" db="EMBL/GenBank/DDBJ databases">
        <title>Genomic and transcriptomic insights into the perfect genentic adaptation of a filamentous nitrogen-fixing cyanobacterium to rice fields.</title>
        <authorList>
            <person name="Chen Z."/>
        </authorList>
    </citation>
    <scope>NUCLEOTIDE SEQUENCE [LARGE SCALE GENOMIC DNA]</scope>
    <source>
        <strain evidence="1">CCNUC1</strain>
    </source>
</reference>
<dbReference type="KEGG" id="nsh:GXM_06123"/>
<dbReference type="EMBL" id="CP045226">
    <property type="protein sequence ID" value="QFS48629.1"/>
    <property type="molecule type" value="Genomic_DNA"/>
</dbReference>
<keyword evidence="1" id="KW-0808">Transferase</keyword>
<gene>
    <name evidence="1" type="ORF">GXM_06123</name>
</gene>
<dbReference type="Proteomes" id="UP000326678">
    <property type="component" value="Chromosome Gxm1"/>
</dbReference>
<proteinExistence type="predicted"/>
<name>A0A5P8W9I7_9NOSO</name>
<protein>
    <submittedName>
        <fullName evidence="1">Sensor histidine kinase</fullName>
    </submittedName>
</protein>
<dbReference type="AlphaFoldDB" id="A0A5P8W9I7"/>
<evidence type="ECO:0000313" key="2">
    <source>
        <dbReference type="Proteomes" id="UP000326678"/>
    </source>
</evidence>
<keyword evidence="2" id="KW-1185">Reference proteome</keyword>
<organism evidence="1 2">
    <name type="scientific">Nostoc sphaeroides CCNUC1</name>
    <dbReference type="NCBI Taxonomy" id="2653204"/>
    <lineage>
        <taxon>Bacteria</taxon>
        <taxon>Bacillati</taxon>
        <taxon>Cyanobacteriota</taxon>
        <taxon>Cyanophyceae</taxon>
        <taxon>Nostocales</taxon>
        <taxon>Nostocaceae</taxon>
        <taxon>Nostoc</taxon>
    </lineage>
</organism>
<sequence length="63" mass="7045">MRCFSIGDGRVDTIRSRQIGGFGLKRQAIASQIVQGYGGQITVKTIFIPIQLMIVTHPWVKTR</sequence>